<gene>
    <name evidence="5" type="ORF">PV399_47500</name>
    <name evidence="6" type="ORF">PV666_03000</name>
</gene>
<dbReference type="GO" id="GO:0003677">
    <property type="term" value="F:DNA binding"/>
    <property type="evidence" value="ECO:0007669"/>
    <property type="project" value="UniProtKB-KW"/>
</dbReference>
<keyword evidence="7" id="KW-1185">Reference proteome</keyword>
<evidence type="ECO:0000256" key="1">
    <source>
        <dbReference type="ARBA" id="ARBA00023015"/>
    </source>
</evidence>
<dbReference type="Proteomes" id="UP001272987">
    <property type="component" value="Unassembled WGS sequence"/>
</dbReference>
<evidence type="ECO:0000256" key="3">
    <source>
        <dbReference type="ARBA" id="ARBA00023163"/>
    </source>
</evidence>
<dbReference type="Pfam" id="PF01638">
    <property type="entry name" value="HxlR"/>
    <property type="match status" value="1"/>
</dbReference>
<organism evidence="5 8">
    <name type="scientific">Streptomyces acidiscabies</name>
    <dbReference type="NCBI Taxonomy" id="42234"/>
    <lineage>
        <taxon>Bacteria</taxon>
        <taxon>Bacillati</taxon>
        <taxon>Actinomycetota</taxon>
        <taxon>Actinomycetes</taxon>
        <taxon>Kitasatosporales</taxon>
        <taxon>Streptomycetaceae</taxon>
        <taxon>Streptomyces</taxon>
    </lineage>
</organism>
<protein>
    <submittedName>
        <fullName evidence="5">Helix-turn-helix domain-containing protein</fullName>
    </submittedName>
</protein>
<dbReference type="InterPro" id="IPR036390">
    <property type="entry name" value="WH_DNA-bd_sf"/>
</dbReference>
<dbReference type="PROSITE" id="PS51118">
    <property type="entry name" value="HTH_HXLR"/>
    <property type="match status" value="1"/>
</dbReference>
<dbReference type="SUPFAM" id="SSF46785">
    <property type="entry name" value="Winged helix' DNA-binding domain"/>
    <property type="match status" value="1"/>
</dbReference>
<dbReference type="EMBL" id="JARAWC010000094">
    <property type="protein sequence ID" value="MDX2967292.1"/>
    <property type="molecule type" value="Genomic_DNA"/>
</dbReference>
<comment type="caution">
    <text evidence="5">The sequence shown here is derived from an EMBL/GenBank/DDBJ whole genome shotgun (WGS) entry which is preliminary data.</text>
</comment>
<evidence type="ECO:0000313" key="7">
    <source>
        <dbReference type="Proteomes" id="UP001272987"/>
    </source>
</evidence>
<name>A0AAP6ELG7_9ACTN</name>
<dbReference type="GeneID" id="69809769"/>
<evidence type="ECO:0000256" key="2">
    <source>
        <dbReference type="ARBA" id="ARBA00023125"/>
    </source>
</evidence>
<dbReference type="InterPro" id="IPR002577">
    <property type="entry name" value="HTH_HxlR"/>
</dbReference>
<feature type="domain" description="HTH hxlR-type" evidence="4">
    <location>
        <begin position="24"/>
        <end position="122"/>
    </location>
</feature>
<accession>A0AAP6ELG7</accession>
<dbReference type="Proteomes" id="UP001282288">
    <property type="component" value="Unassembled WGS sequence"/>
</dbReference>
<sequence length="137" mass="15006">MATTTAAQRQAQARNEYDAFIKDCPTNQLLGRLGDKWAGLVVCALAPGPLRYSGLARKLAGVSPKMLTQTLRALERDGILTRELTPAVPIRVDYELTPLGHSLAHLLTAVKTWAETHMDEVHAARQNYDTEETHGTG</sequence>
<keyword evidence="1" id="KW-0805">Transcription regulation</keyword>
<evidence type="ECO:0000259" key="4">
    <source>
        <dbReference type="PROSITE" id="PS51118"/>
    </source>
</evidence>
<dbReference type="RefSeq" id="WP_010353909.1">
    <property type="nucleotide sequence ID" value="NZ_CP122369.1"/>
</dbReference>
<evidence type="ECO:0000313" key="6">
    <source>
        <dbReference type="EMBL" id="MDX3016851.1"/>
    </source>
</evidence>
<dbReference type="Gene3D" id="1.10.10.10">
    <property type="entry name" value="Winged helix-like DNA-binding domain superfamily/Winged helix DNA-binding domain"/>
    <property type="match status" value="1"/>
</dbReference>
<dbReference type="PANTHER" id="PTHR33204">
    <property type="entry name" value="TRANSCRIPTIONAL REGULATOR, MARR FAMILY"/>
    <property type="match status" value="1"/>
</dbReference>
<dbReference type="PANTHER" id="PTHR33204:SF37">
    <property type="entry name" value="HTH-TYPE TRANSCRIPTIONAL REGULATOR YODB"/>
    <property type="match status" value="1"/>
</dbReference>
<proteinExistence type="predicted"/>
<reference evidence="5 7" key="1">
    <citation type="journal article" date="2023" name="Microb. Genom.">
        <title>Mesoterricola silvestris gen. nov., sp. nov., Mesoterricola sediminis sp. nov., Geothrix oryzae sp. nov., Geothrix edaphica sp. nov., Geothrix rubra sp. nov., and Geothrix limicola sp. nov., six novel members of Acidobacteriota isolated from soils.</title>
        <authorList>
            <person name="Weisberg A.J."/>
            <person name="Pearce E."/>
            <person name="Kramer C.G."/>
            <person name="Chang J.H."/>
            <person name="Clarke C.R."/>
        </authorList>
    </citation>
    <scope>NUCLEOTIDE SEQUENCE</scope>
    <source>
        <strain evidence="6 7">NB05-1H</strain>
        <strain evidence="5">NRRL_B-16521</strain>
    </source>
</reference>
<evidence type="ECO:0000313" key="5">
    <source>
        <dbReference type="EMBL" id="MDX2967292.1"/>
    </source>
</evidence>
<dbReference type="InterPro" id="IPR036388">
    <property type="entry name" value="WH-like_DNA-bd_sf"/>
</dbReference>
<dbReference type="AlphaFoldDB" id="A0AAP6ELG7"/>
<keyword evidence="3" id="KW-0804">Transcription</keyword>
<evidence type="ECO:0000313" key="8">
    <source>
        <dbReference type="Proteomes" id="UP001282288"/>
    </source>
</evidence>
<dbReference type="EMBL" id="JARAWP010000002">
    <property type="protein sequence ID" value="MDX3016851.1"/>
    <property type="molecule type" value="Genomic_DNA"/>
</dbReference>
<keyword evidence="2" id="KW-0238">DNA-binding</keyword>